<organism evidence="2">
    <name type="scientific">Cryptosporidium hominis</name>
    <dbReference type="NCBI Taxonomy" id="237895"/>
    <lineage>
        <taxon>Eukaryota</taxon>
        <taxon>Sar</taxon>
        <taxon>Alveolata</taxon>
        <taxon>Apicomplexa</taxon>
        <taxon>Conoidasida</taxon>
        <taxon>Coccidia</taxon>
        <taxon>Eucoccidiorida</taxon>
        <taxon>Eimeriorina</taxon>
        <taxon>Cryptosporidiidae</taxon>
        <taxon>Cryptosporidium</taxon>
    </lineage>
</organism>
<feature type="region of interest" description="Disordered" evidence="1">
    <location>
        <begin position="123"/>
        <end position="181"/>
    </location>
</feature>
<feature type="compositionally biased region" description="Basic and acidic residues" evidence="1">
    <location>
        <begin position="796"/>
        <end position="809"/>
    </location>
</feature>
<name>A0A0S4TKZ7_CRYHO</name>
<dbReference type="Proteomes" id="UP000199752">
    <property type="component" value="Chromosome 8"/>
</dbReference>
<feature type="compositionally biased region" description="Polar residues" evidence="1">
    <location>
        <begin position="812"/>
        <end position="821"/>
    </location>
</feature>
<dbReference type="EMBL" id="LN877954">
    <property type="protein sequence ID" value="CUV08087.1"/>
    <property type="molecule type" value="Genomic_DNA"/>
</dbReference>
<evidence type="ECO:0000256" key="1">
    <source>
        <dbReference type="SAM" id="MobiDB-lite"/>
    </source>
</evidence>
<dbReference type="AlphaFoldDB" id="A0A0S4TKZ7"/>
<protein>
    <submittedName>
        <fullName evidence="2">Uncharacterized protein</fullName>
    </submittedName>
</protein>
<feature type="region of interest" description="Disordered" evidence="1">
    <location>
        <begin position="678"/>
        <end position="697"/>
    </location>
</feature>
<dbReference type="VEuPathDB" id="CryptoDB:CHUDEA8_5350"/>
<sequence length="843" mass="97790">MYLFIRIYLNFCNSMRLRIIAGKHFVNAQLFLKYRSSILILVLVFLAILDGSFSGEESPLDINELNRNVVFTENFFLKHIPGAIKGEEEEREGLNEIDRESDVSLVPLDDGIAPDLDSITMTRATADKKHHEDKEKGKKVMHTHDDELSLIDQDEDDDEGKSDREQEKLDDLDPGSEEQKKILKYDNEMKKKLLKLRRKHKYKDIPFGPQAPHLAMVDIFGVTGDDKADPLMEMYGLESRYDGERDLKDYEDLYKSVTSPTKFTERTIWGYDREGNPITSKKIWLEQKVEGKVITEAGDKQNRNRMDYIFPQKVYSTDGFLDEFGTFGVKSLLDKFRFKQENKFKEKKKKKSPNKVKEPEIIKKEIWNNSGRVAGPDKHIGWQVTRRAIDVAARDKMIKDLEGVEDLNGVINAMNTNNPDKQRRDAEKVFWDYYSKKKQKEHENRKQIYGVEFSIPKLSLDINFSPAKTLFGWREVLFDQAMESIGKYDPRASQRYDSLLGSDLVKGIPPSRIIADMSSEAIRRPKTHHLFPNPIKGFRNMFCKRLEKKYREYVADILQLRAEDSTYNELMDLANKYEARQDWLSQFENSWIFIPQGKAVPENIIENNEANSKAEDDYEKELLSLELDTIPASEMEIFMRQHLNGDVLFVDDSEAEDAKEAMFRKIIRKTAEYNENQPYKLPHRPRASRLLPVNDGYSPTEAIKQKESLNSKTTIVKQGKVVVDPLEKKKIRLLEKEERKRVGAGLDREEVRRDLERKIIQGSELDLSDHGASFKSRNQKLTENSSDGFGIPENEYIYKDEGRGPRNIKEPFSTNAVSSSKAPYKRNPIQKTAFDNYTTRNET</sequence>
<reference evidence="2" key="1">
    <citation type="submission" date="2015-08" db="EMBL/GenBank/DDBJ databases">
        <authorList>
            <person name="Babu N.S."/>
            <person name="Beckwith C.J."/>
            <person name="Beseler K.G."/>
            <person name="Brison A."/>
            <person name="Carone J.V."/>
            <person name="Caskin T.P."/>
            <person name="Diamond M."/>
            <person name="Durham M.E."/>
            <person name="Foxe J.M."/>
            <person name="Go M."/>
            <person name="Henderson B.A."/>
            <person name="Jones I.B."/>
            <person name="McGettigan J.A."/>
            <person name="Micheletti S.J."/>
            <person name="Nasrallah M.E."/>
            <person name="Ortiz D."/>
            <person name="Piller C.R."/>
            <person name="Privatt S.R."/>
            <person name="Schneider S.L."/>
            <person name="Sharp S."/>
            <person name="Smith T.C."/>
            <person name="Stanton J.D."/>
            <person name="Ullery H.E."/>
            <person name="Wilson R.J."/>
            <person name="Serrano M.G."/>
            <person name="Buck G."/>
            <person name="Lee V."/>
            <person name="Wang Y."/>
            <person name="Carvalho R."/>
            <person name="Voegtly L."/>
            <person name="Shi R."/>
            <person name="Duckworth R."/>
            <person name="Johnson A."/>
            <person name="Loviza R."/>
            <person name="Walstead R."/>
            <person name="Shah Z."/>
            <person name="Kiflezghi M."/>
            <person name="Wade K."/>
            <person name="Ball S.L."/>
            <person name="Bradley K.W."/>
            <person name="Asai D.J."/>
            <person name="Bowman C.A."/>
            <person name="Russell D.A."/>
            <person name="Pope W.H."/>
            <person name="Jacobs-Sera D."/>
            <person name="Hendrix R.W."/>
            <person name="Hatfull G.F."/>
        </authorList>
    </citation>
    <scope>NUCLEOTIDE SEQUENCE [LARGE SCALE GENOMIC DNA]</scope>
</reference>
<evidence type="ECO:0000313" key="2">
    <source>
        <dbReference type="EMBL" id="CUV08087.1"/>
    </source>
</evidence>
<dbReference type="VEuPathDB" id="CryptoDB:Chro.80610"/>
<dbReference type="VEuPathDB" id="CryptoDB:GY17_00000988"/>
<feature type="compositionally biased region" description="Basic and acidic residues" evidence="1">
    <location>
        <begin position="161"/>
        <end position="181"/>
    </location>
</feature>
<gene>
    <name evidence="2" type="ORF">CHUDEA8_5350</name>
</gene>
<proteinExistence type="predicted"/>
<feature type="region of interest" description="Disordered" evidence="1">
    <location>
        <begin position="781"/>
        <end position="843"/>
    </location>
</feature>
<feature type="compositionally biased region" description="Basic and acidic residues" evidence="1">
    <location>
        <begin position="125"/>
        <end position="147"/>
    </location>
</feature>
<feature type="compositionally biased region" description="Polar residues" evidence="1">
    <location>
        <begin position="829"/>
        <end position="843"/>
    </location>
</feature>
<accession>A0A0S4TKZ7</accession>
<dbReference type="VEuPathDB" id="CryptoDB:ChTU502y2012_400fg0040"/>
<feature type="compositionally biased region" description="Acidic residues" evidence="1">
    <location>
        <begin position="148"/>
        <end position="160"/>
    </location>
</feature>